<dbReference type="GO" id="GO:0005634">
    <property type="term" value="C:nucleus"/>
    <property type="evidence" value="ECO:0007669"/>
    <property type="project" value="UniProtKB-SubCell"/>
</dbReference>
<comment type="subcellular location">
    <subcellularLocation>
        <location evidence="2">Nucleus</location>
    </subcellularLocation>
</comment>
<comment type="similarity">
    <text evidence="3">Belongs to the krueppel C2H2-type zinc-finger protein family.</text>
</comment>
<dbReference type="GO" id="GO:0008270">
    <property type="term" value="F:zinc ion binding"/>
    <property type="evidence" value="ECO:0007669"/>
    <property type="project" value="UniProtKB-KW"/>
</dbReference>
<reference evidence="15 16" key="1">
    <citation type="journal article" date="2011" name="Proc. Natl. Acad. Sci. U.S.A.">
        <title>Genetic diversity and population structure of the endangered marsupial Sarcophilus harrisii (Tasmanian devil).</title>
        <authorList>
            <person name="Miller W."/>
            <person name="Hayes V.M."/>
            <person name="Ratan A."/>
            <person name="Petersen D.C."/>
            <person name="Wittekindt N.E."/>
            <person name="Miller J."/>
            <person name="Walenz B."/>
            <person name="Knight J."/>
            <person name="Qi J."/>
            <person name="Zhao F."/>
            <person name="Wang Q."/>
            <person name="Bedoya-Reina O.C."/>
            <person name="Katiyar N."/>
            <person name="Tomsho L.P."/>
            <person name="Kasson L.M."/>
            <person name="Hardie R.A."/>
            <person name="Woodbridge P."/>
            <person name="Tindall E.A."/>
            <person name="Bertelsen M.F."/>
            <person name="Dixon D."/>
            <person name="Pyecroft S."/>
            <person name="Helgen K.M."/>
            <person name="Lesk A.M."/>
            <person name="Pringle T.H."/>
            <person name="Patterson N."/>
            <person name="Zhang Y."/>
            <person name="Kreiss A."/>
            <person name="Woods G.M."/>
            <person name="Jones M.E."/>
            <person name="Schuster S.C."/>
        </authorList>
    </citation>
    <scope>NUCLEOTIDE SEQUENCE [LARGE SCALE GENOMIC DNA]</scope>
</reference>
<evidence type="ECO:0000256" key="11">
    <source>
        <dbReference type="ARBA" id="ARBA00023242"/>
    </source>
</evidence>
<dbReference type="Ensembl" id="ENSSHAT00000044181.1">
    <property type="protein sequence ID" value="ENSSHAP00000024604.1"/>
    <property type="gene ID" value="ENSSHAG00000029132.1"/>
</dbReference>
<dbReference type="FunFam" id="3.30.160.60:FF:002343">
    <property type="entry name" value="Zinc finger protein 33A"/>
    <property type="match status" value="3"/>
</dbReference>
<keyword evidence="8" id="KW-0805">Transcription regulation</keyword>
<evidence type="ECO:0000256" key="4">
    <source>
        <dbReference type="ARBA" id="ARBA00022723"/>
    </source>
</evidence>
<accession>A0A7N4NLI8</accession>
<feature type="domain" description="C2H2-type" evidence="13">
    <location>
        <begin position="591"/>
        <end position="618"/>
    </location>
</feature>
<dbReference type="GeneTree" id="ENSGT00950000183169"/>
<keyword evidence="7" id="KW-0862">Zinc</keyword>
<dbReference type="PROSITE" id="PS50157">
    <property type="entry name" value="ZINC_FINGER_C2H2_2"/>
    <property type="match status" value="10"/>
</dbReference>
<sequence>MAAGSQSPSSQVHQNWSSYSLVVEVYKDLLALLVSLSISSCHEPILTLSWCTVLSVGRCLVSAILVSNFPSNFCQTELVTFKDVMVDFTEEEWGLLDPSQKELYKEVTLENVQNLLSLDVEPNIEGNEKTRKLGFFVEEHDLQGFMKDGPCALTLREIHASNLEIDNLKSDCELDESKMRFKQSSFINYYKKVNSGKNWLLDSEYQKCFPEQIELFHSQKKPAEILINSDNQWEIAFSKSSDLTGHQKNDNGEMFCVGSQGGKALSQTSQLITQQAVHIRKQPDEYSECQAMPSHHSSFPYQYSIDPGMKNPLFDECGKAYSWNSDTDRSQNIHPGEFYKYNEGEKLFIQQFFLAVPERFHTGEKPLVSNHCGKSFASSSTLSKHQRIHTGEKPYKCNQCGKAFEYNYKLIEHQRIHTGEKPYKCNQCGKAFTQSCSLALHQRIHTVEKPYKCNECGKAFVVRDSFALHQRIHTGEKPYKCIQCGKAFSQTTGLSLHKRVHTGEKPYKCNQCGKAFTRGANLAEHQRIHTGEKPYKCNQCGKAFTWGANLAKHQRIHTGEKPYKCNQCGKTFTWSASLALHQRIHTGEKPYKCNQCGKAFTQASSLSLHQRIHTGEKPYKCNQCEKAFALKGNLRTHQRIHTGEKTS</sequence>
<dbReference type="FunFam" id="3.30.160.60:FF:001255">
    <property type="entry name" value="Zinc finger protein 26"/>
    <property type="match status" value="1"/>
</dbReference>
<evidence type="ECO:0000313" key="15">
    <source>
        <dbReference type="Ensembl" id="ENSSHAP00000024604.1"/>
    </source>
</evidence>
<keyword evidence="11" id="KW-0539">Nucleus</keyword>
<dbReference type="SMART" id="SM00355">
    <property type="entry name" value="ZnF_C2H2"/>
    <property type="match status" value="10"/>
</dbReference>
<evidence type="ECO:0000256" key="2">
    <source>
        <dbReference type="ARBA" id="ARBA00004123"/>
    </source>
</evidence>
<keyword evidence="10" id="KW-0804">Transcription</keyword>
<evidence type="ECO:0000256" key="5">
    <source>
        <dbReference type="ARBA" id="ARBA00022737"/>
    </source>
</evidence>
<evidence type="ECO:0000256" key="8">
    <source>
        <dbReference type="ARBA" id="ARBA00023015"/>
    </source>
</evidence>
<dbReference type="GO" id="GO:0045892">
    <property type="term" value="P:negative regulation of DNA-templated transcription"/>
    <property type="evidence" value="ECO:0007669"/>
    <property type="project" value="UniProtKB-ARBA"/>
</dbReference>
<dbReference type="InterPro" id="IPR036051">
    <property type="entry name" value="KRAB_dom_sf"/>
</dbReference>
<feature type="domain" description="C2H2-type" evidence="13">
    <location>
        <begin position="451"/>
        <end position="478"/>
    </location>
</feature>
<dbReference type="GO" id="GO:0000981">
    <property type="term" value="F:DNA-binding transcription factor activity, RNA polymerase II-specific"/>
    <property type="evidence" value="ECO:0007669"/>
    <property type="project" value="TreeGrafter"/>
</dbReference>
<feature type="domain" description="C2H2-type" evidence="13">
    <location>
        <begin position="479"/>
        <end position="506"/>
    </location>
</feature>
<dbReference type="Pfam" id="PF01352">
    <property type="entry name" value="KRAB"/>
    <property type="match status" value="1"/>
</dbReference>
<dbReference type="FunFam" id="3.30.160.60:FF:000688">
    <property type="entry name" value="zinc finger protein 197 isoform X1"/>
    <property type="match status" value="1"/>
</dbReference>
<dbReference type="GO" id="GO:0000978">
    <property type="term" value="F:RNA polymerase II cis-regulatory region sequence-specific DNA binding"/>
    <property type="evidence" value="ECO:0007669"/>
    <property type="project" value="TreeGrafter"/>
</dbReference>
<dbReference type="Proteomes" id="UP000007648">
    <property type="component" value="Unassembled WGS sequence"/>
</dbReference>
<feature type="domain" description="C2H2-type" evidence="13">
    <location>
        <begin position="423"/>
        <end position="450"/>
    </location>
</feature>
<evidence type="ECO:0000256" key="6">
    <source>
        <dbReference type="ARBA" id="ARBA00022771"/>
    </source>
</evidence>
<keyword evidence="5" id="KW-0677">Repeat</keyword>
<dbReference type="SUPFAM" id="SSF57667">
    <property type="entry name" value="beta-beta-alpha zinc fingers"/>
    <property type="match status" value="7"/>
</dbReference>
<reference evidence="15" key="2">
    <citation type="submission" date="2025-08" db="UniProtKB">
        <authorList>
            <consortium name="Ensembl"/>
        </authorList>
    </citation>
    <scope>IDENTIFICATION</scope>
</reference>
<feature type="domain" description="C2H2-type" evidence="13">
    <location>
        <begin position="563"/>
        <end position="590"/>
    </location>
</feature>
<evidence type="ECO:0000256" key="1">
    <source>
        <dbReference type="ARBA" id="ARBA00003767"/>
    </source>
</evidence>
<evidence type="ECO:0000259" key="14">
    <source>
        <dbReference type="PROSITE" id="PS50805"/>
    </source>
</evidence>
<evidence type="ECO:0000256" key="12">
    <source>
        <dbReference type="PROSITE-ProRule" id="PRU00042"/>
    </source>
</evidence>
<feature type="domain" description="C2H2-type" evidence="13">
    <location>
        <begin position="395"/>
        <end position="422"/>
    </location>
</feature>
<keyword evidence="16" id="KW-1185">Reference proteome</keyword>
<dbReference type="InterPro" id="IPR036236">
    <property type="entry name" value="Znf_C2H2_sf"/>
</dbReference>
<reference evidence="15" key="3">
    <citation type="submission" date="2025-09" db="UniProtKB">
        <authorList>
            <consortium name="Ensembl"/>
        </authorList>
    </citation>
    <scope>IDENTIFICATION</scope>
</reference>
<dbReference type="SMART" id="SM00349">
    <property type="entry name" value="KRAB"/>
    <property type="match status" value="1"/>
</dbReference>
<dbReference type="SUPFAM" id="SSF109640">
    <property type="entry name" value="KRAB domain (Kruppel-associated box)"/>
    <property type="match status" value="1"/>
</dbReference>
<dbReference type="Gene3D" id="6.10.140.140">
    <property type="match status" value="1"/>
</dbReference>
<evidence type="ECO:0000259" key="13">
    <source>
        <dbReference type="PROSITE" id="PS50157"/>
    </source>
</evidence>
<keyword evidence="6 12" id="KW-0863">Zinc-finger</keyword>
<feature type="domain" description="C2H2-type" evidence="13">
    <location>
        <begin position="535"/>
        <end position="562"/>
    </location>
</feature>
<name>A0A7N4NLI8_SARHA</name>
<feature type="domain" description="C2H2-type" evidence="13">
    <location>
        <begin position="619"/>
        <end position="646"/>
    </location>
</feature>
<dbReference type="CDD" id="cd07765">
    <property type="entry name" value="KRAB_A-box"/>
    <property type="match status" value="1"/>
</dbReference>
<dbReference type="Gene3D" id="3.30.160.60">
    <property type="entry name" value="Classic Zinc Finger"/>
    <property type="match status" value="11"/>
</dbReference>
<gene>
    <name evidence="15" type="primary">LOC105750080</name>
</gene>
<dbReference type="PANTHER" id="PTHR23226:SF366">
    <property type="entry name" value="ZINC FINGER PROTEIN ZFP2"/>
    <property type="match status" value="1"/>
</dbReference>
<dbReference type="PANTHER" id="PTHR23226">
    <property type="entry name" value="ZINC FINGER AND SCAN DOMAIN-CONTAINING"/>
    <property type="match status" value="1"/>
</dbReference>
<feature type="domain" description="C2H2-type" evidence="13">
    <location>
        <begin position="367"/>
        <end position="394"/>
    </location>
</feature>
<evidence type="ECO:0000256" key="10">
    <source>
        <dbReference type="ARBA" id="ARBA00023163"/>
    </source>
</evidence>
<dbReference type="InterPro" id="IPR013087">
    <property type="entry name" value="Znf_C2H2_type"/>
</dbReference>
<evidence type="ECO:0000256" key="7">
    <source>
        <dbReference type="ARBA" id="ARBA00022833"/>
    </source>
</evidence>
<dbReference type="PROSITE" id="PS00028">
    <property type="entry name" value="ZINC_FINGER_C2H2_1"/>
    <property type="match status" value="9"/>
</dbReference>
<evidence type="ECO:0000256" key="9">
    <source>
        <dbReference type="ARBA" id="ARBA00023125"/>
    </source>
</evidence>
<dbReference type="FunFam" id="3.30.160.60:FF:003795">
    <property type="match status" value="1"/>
</dbReference>
<dbReference type="InParanoid" id="A0A7N4NLI8"/>
<dbReference type="FunFam" id="3.30.160.60:FF:002254">
    <property type="entry name" value="Zinc finger protein 540"/>
    <property type="match status" value="2"/>
</dbReference>
<dbReference type="PROSITE" id="PS50805">
    <property type="entry name" value="KRAB"/>
    <property type="match status" value="1"/>
</dbReference>
<dbReference type="InterPro" id="IPR001909">
    <property type="entry name" value="KRAB"/>
</dbReference>
<dbReference type="FunFam" id="3.30.160.60:FF:002371">
    <property type="match status" value="1"/>
</dbReference>
<evidence type="ECO:0000256" key="3">
    <source>
        <dbReference type="ARBA" id="ARBA00006991"/>
    </source>
</evidence>
<organism evidence="15 16">
    <name type="scientific">Sarcophilus harrisii</name>
    <name type="common">Tasmanian devil</name>
    <name type="synonym">Sarcophilus laniarius</name>
    <dbReference type="NCBI Taxonomy" id="9305"/>
    <lineage>
        <taxon>Eukaryota</taxon>
        <taxon>Metazoa</taxon>
        <taxon>Chordata</taxon>
        <taxon>Craniata</taxon>
        <taxon>Vertebrata</taxon>
        <taxon>Euteleostomi</taxon>
        <taxon>Mammalia</taxon>
        <taxon>Metatheria</taxon>
        <taxon>Dasyuromorphia</taxon>
        <taxon>Dasyuridae</taxon>
        <taxon>Sarcophilus</taxon>
    </lineage>
</organism>
<dbReference type="FunFam" id="3.30.160.60:FF:002090">
    <property type="entry name" value="Zinc finger protein 473"/>
    <property type="match status" value="1"/>
</dbReference>
<protein>
    <submittedName>
        <fullName evidence="15">Uncharacterized protein</fullName>
    </submittedName>
</protein>
<keyword evidence="4" id="KW-0479">Metal-binding</keyword>
<keyword evidence="9" id="KW-0238">DNA-binding</keyword>
<feature type="domain" description="KRAB" evidence="14">
    <location>
        <begin position="79"/>
        <end position="165"/>
    </location>
</feature>
<dbReference type="Pfam" id="PF00096">
    <property type="entry name" value="zf-C2H2"/>
    <property type="match status" value="9"/>
</dbReference>
<comment type="function">
    <text evidence="1">May be involved in transcriptional regulation.</text>
</comment>
<evidence type="ECO:0000313" key="16">
    <source>
        <dbReference type="Proteomes" id="UP000007648"/>
    </source>
</evidence>
<proteinExistence type="inferred from homology"/>
<dbReference type="AlphaFoldDB" id="A0A7N4NLI8"/>
<feature type="domain" description="C2H2-type" evidence="13">
    <location>
        <begin position="507"/>
        <end position="534"/>
    </location>
</feature>